<evidence type="ECO:0000256" key="2">
    <source>
        <dbReference type="SAM" id="Phobius"/>
    </source>
</evidence>
<dbReference type="Gene3D" id="1.10.260.40">
    <property type="entry name" value="lambda repressor-like DNA-binding domains"/>
    <property type="match status" value="1"/>
</dbReference>
<dbReference type="InterPro" id="IPR001387">
    <property type="entry name" value="Cro/C1-type_HTH"/>
</dbReference>
<accession>A0A174C113</accession>
<dbReference type="GO" id="GO:0003677">
    <property type="term" value="F:DNA binding"/>
    <property type="evidence" value="ECO:0007669"/>
    <property type="project" value="UniProtKB-KW"/>
</dbReference>
<organism evidence="4 5">
    <name type="scientific">Blautia obeum</name>
    <dbReference type="NCBI Taxonomy" id="40520"/>
    <lineage>
        <taxon>Bacteria</taxon>
        <taxon>Bacillati</taxon>
        <taxon>Bacillota</taxon>
        <taxon>Clostridia</taxon>
        <taxon>Lachnospirales</taxon>
        <taxon>Lachnospiraceae</taxon>
        <taxon>Blautia</taxon>
    </lineage>
</organism>
<keyword evidence="2" id="KW-0472">Membrane</keyword>
<proteinExistence type="predicted"/>
<feature type="transmembrane region" description="Helical" evidence="2">
    <location>
        <begin position="169"/>
        <end position="187"/>
    </location>
</feature>
<dbReference type="AlphaFoldDB" id="A0A174C113"/>
<dbReference type="PANTHER" id="PTHR46558:SF4">
    <property type="entry name" value="DNA-BIDING PHAGE PROTEIN"/>
    <property type="match status" value="1"/>
</dbReference>
<protein>
    <submittedName>
        <fullName evidence="4">Transcriptional repressor DicA</fullName>
    </submittedName>
</protein>
<dbReference type="PROSITE" id="PS50943">
    <property type="entry name" value="HTH_CROC1"/>
    <property type="match status" value="1"/>
</dbReference>
<dbReference type="SUPFAM" id="SSF47413">
    <property type="entry name" value="lambda repressor-like DNA-binding domains"/>
    <property type="match status" value="1"/>
</dbReference>
<dbReference type="PANTHER" id="PTHR46558">
    <property type="entry name" value="TRACRIPTIONAL REGULATORY PROTEIN-RELATED-RELATED"/>
    <property type="match status" value="1"/>
</dbReference>
<feature type="domain" description="HTH cro/C1-type" evidence="3">
    <location>
        <begin position="43"/>
        <end position="97"/>
    </location>
</feature>
<name>A0A174C113_9FIRM</name>
<feature type="transmembrane region" description="Helical" evidence="2">
    <location>
        <begin position="258"/>
        <end position="278"/>
    </location>
</feature>
<keyword evidence="2" id="KW-1133">Transmembrane helix</keyword>
<evidence type="ECO:0000256" key="1">
    <source>
        <dbReference type="ARBA" id="ARBA00023125"/>
    </source>
</evidence>
<sequence length="283" mass="32220">MNFVLIFCNSTASRLIYAHSHYNMCAGGGYMYQISNEKFGLFVTELRKEKNLTQKDLAEKLYVSDKTVSKWERGLSMPNVVLLIPIADILEVTVTELLRGEKIDTQKNIDKKEIEELVVGSLDMAVRDSIHQHRKNWILAYLLCFLISITEIIMLVVSGSSLAEMKGDILLVTGVMLLFGAWFCFFAKDILPTYYDDNKINYVSQGIFRIHLVGLSFNNGNWIYICTTLKIWTLATVVLYPLAGIIIINCFNIALWDILNNIFLIMILGGMVVSIYIIGKKYE</sequence>
<dbReference type="Proteomes" id="UP000095447">
    <property type="component" value="Unassembled WGS sequence"/>
</dbReference>
<dbReference type="InterPro" id="IPR010982">
    <property type="entry name" value="Lambda_DNA-bd_dom_sf"/>
</dbReference>
<dbReference type="SMART" id="SM00530">
    <property type="entry name" value="HTH_XRE"/>
    <property type="match status" value="1"/>
</dbReference>
<feature type="transmembrane region" description="Helical" evidence="2">
    <location>
        <begin position="137"/>
        <end position="157"/>
    </location>
</feature>
<dbReference type="CDD" id="cd00093">
    <property type="entry name" value="HTH_XRE"/>
    <property type="match status" value="1"/>
</dbReference>
<keyword evidence="1" id="KW-0238">DNA-binding</keyword>
<feature type="transmembrane region" description="Helical" evidence="2">
    <location>
        <begin position="207"/>
        <end position="225"/>
    </location>
</feature>
<evidence type="ECO:0000313" key="5">
    <source>
        <dbReference type="Proteomes" id="UP000095447"/>
    </source>
</evidence>
<keyword evidence="2" id="KW-0812">Transmembrane</keyword>
<evidence type="ECO:0000313" key="4">
    <source>
        <dbReference type="EMBL" id="CUO06537.1"/>
    </source>
</evidence>
<dbReference type="Pfam" id="PF01381">
    <property type="entry name" value="HTH_3"/>
    <property type="match status" value="1"/>
</dbReference>
<reference evidence="4 5" key="1">
    <citation type="submission" date="2015-09" db="EMBL/GenBank/DDBJ databases">
        <authorList>
            <consortium name="Pathogen Informatics"/>
        </authorList>
    </citation>
    <scope>NUCLEOTIDE SEQUENCE [LARGE SCALE GENOMIC DNA]</scope>
    <source>
        <strain evidence="4 5">2789STDY5608838</strain>
    </source>
</reference>
<feature type="transmembrane region" description="Helical" evidence="2">
    <location>
        <begin position="231"/>
        <end position="251"/>
    </location>
</feature>
<dbReference type="EMBL" id="CYZA01000009">
    <property type="protein sequence ID" value="CUO06537.1"/>
    <property type="molecule type" value="Genomic_DNA"/>
</dbReference>
<evidence type="ECO:0000259" key="3">
    <source>
        <dbReference type="PROSITE" id="PS50943"/>
    </source>
</evidence>
<gene>
    <name evidence="4" type="ORF">ERS852395_02013</name>
</gene>